<feature type="binding site" evidence="6">
    <location>
        <position position="191"/>
    </location>
    <ligand>
        <name>Ca(2+)</name>
        <dbReference type="ChEBI" id="CHEBI:29108"/>
        <label>1</label>
        <note>catalytic</note>
    </ligand>
</feature>
<evidence type="ECO:0000256" key="8">
    <source>
        <dbReference type="PIRSR" id="PIRSR602640-4"/>
    </source>
</evidence>
<evidence type="ECO:0000256" key="6">
    <source>
        <dbReference type="PIRSR" id="PIRSR602640-2"/>
    </source>
</evidence>
<dbReference type="Pfam" id="PF01731">
    <property type="entry name" value="Arylesterase"/>
    <property type="match status" value="1"/>
</dbReference>
<feature type="binding site" evidence="6">
    <location>
        <position position="292"/>
    </location>
    <ligand>
        <name>Ca(2+)</name>
        <dbReference type="ChEBI" id="CHEBI:29108"/>
        <label>1</label>
        <note>catalytic</note>
    </ligand>
</feature>
<proteinExistence type="inferred from homology"/>
<evidence type="ECO:0000313" key="9">
    <source>
        <dbReference type="EMBL" id="KJA20033.1"/>
    </source>
</evidence>
<protein>
    <recommendedName>
        <fullName evidence="11">SMP-30/Gluconolactonase/LRE-like region domain-containing protein</fullName>
    </recommendedName>
</protein>
<dbReference type="InterPro" id="IPR051288">
    <property type="entry name" value="Serum_paraoxonase/arylesterase"/>
</dbReference>
<dbReference type="GO" id="GO:0046872">
    <property type="term" value="F:metal ion binding"/>
    <property type="evidence" value="ECO:0007669"/>
    <property type="project" value="UniProtKB-KW"/>
</dbReference>
<feature type="binding site" evidence="6">
    <location>
        <position position="293"/>
    </location>
    <ligand>
        <name>Ca(2+)</name>
        <dbReference type="ChEBI" id="CHEBI:29108"/>
        <label>1</label>
        <note>catalytic</note>
    </ligand>
</feature>
<evidence type="ECO:0000313" key="10">
    <source>
        <dbReference type="Proteomes" id="UP000054270"/>
    </source>
</evidence>
<evidence type="ECO:0000256" key="3">
    <source>
        <dbReference type="ARBA" id="ARBA00023157"/>
    </source>
</evidence>
<dbReference type="AlphaFoldDB" id="A0A0D2M9M6"/>
<evidence type="ECO:0000256" key="1">
    <source>
        <dbReference type="ARBA" id="ARBA00008595"/>
    </source>
</evidence>
<comment type="cofactor">
    <cofactor evidence="6">
        <name>Ca(2+)</name>
        <dbReference type="ChEBI" id="CHEBI:29108"/>
    </cofactor>
    <text evidence="6">Binds 2 calcium ions per subunit.</text>
</comment>
<evidence type="ECO:0000256" key="4">
    <source>
        <dbReference type="ARBA" id="ARBA00023180"/>
    </source>
</evidence>
<dbReference type="OMA" id="CEDMWLH"/>
<dbReference type="SUPFAM" id="SSF63829">
    <property type="entry name" value="Calcium-dependent phosphotriesterase"/>
    <property type="match status" value="1"/>
</dbReference>
<keyword evidence="6" id="KW-0479">Metal-binding</keyword>
<keyword evidence="2" id="KW-0378">Hydrolase</keyword>
<evidence type="ECO:0000256" key="5">
    <source>
        <dbReference type="PIRSR" id="PIRSR602640-1"/>
    </source>
</evidence>
<gene>
    <name evidence="9" type="ORF">HYPSUDRAFT_43646</name>
</gene>
<feature type="binding site" evidence="6">
    <location>
        <position position="248"/>
    </location>
    <ligand>
        <name>Ca(2+)</name>
        <dbReference type="ChEBI" id="CHEBI:29108"/>
        <label>1</label>
        <note>catalytic</note>
    </ligand>
</feature>
<feature type="active site" description="Proton acceptor" evidence="5">
    <location>
        <position position="126"/>
    </location>
</feature>
<keyword evidence="4 8" id="KW-0325">Glycoprotein</keyword>
<dbReference type="InterPro" id="IPR011042">
    <property type="entry name" value="6-blade_b-propeller_TolB-like"/>
</dbReference>
<name>A0A0D2M9M6_HYPSF</name>
<evidence type="ECO:0000256" key="2">
    <source>
        <dbReference type="ARBA" id="ARBA00022801"/>
    </source>
</evidence>
<feature type="glycosylation site" description="N-linked (GlcNAc...) asparagine" evidence="8">
    <location>
        <position position="293"/>
    </location>
</feature>
<sequence length="388" mass="42073">MAQSTVLTILAVVVVVLGGAFQIFIQPLLTAWGYSREIEVLNNDYCKTVPQLPACEKIVLHPESGLLYLACSTPASRSHWAPALGRLNDSGASFADYVATYDPRRSRITRLTVTDFPGSARGLSLHGMDVVPSVSDPQLLYIYLVNHRAPIGAKAIDVGADSVIEIFETRSGSGVMRHLRTVEHEIISTPNDVVGNADGQSFWFTNDHGVNKVGLVRLLNLLGRKDTSVGYCSPTGCKYAITNMHSNNGITRAPNGTFYVADVSMGALSILEPQEDNTLVLVDEVLLDRGIDNVSVDSEGYVWAAGFPNMFSLFKHFENPHIPSPVSVLRVSVNTSPDALMGVKYKVETMFEDDGKAASGATSAVYDVQRNLLFINGLSSPHLTICKL</sequence>
<feature type="disulfide bond" description="In form B" evidence="7">
    <location>
        <begin position="46"/>
        <end position="386"/>
    </location>
</feature>
<dbReference type="OrthoDB" id="5307922at2759"/>
<organism evidence="9 10">
    <name type="scientific">Hypholoma sublateritium (strain FD-334 SS-4)</name>
    <dbReference type="NCBI Taxonomy" id="945553"/>
    <lineage>
        <taxon>Eukaryota</taxon>
        <taxon>Fungi</taxon>
        <taxon>Dikarya</taxon>
        <taxon>Basidiomycota</taxon>
        <taxon>Agaricomycotina</taxon>
        <taxon>Agaricomycetes</taxon>
        <taxon>Agaricomycetidae</taxon>
        <taxon>Agaricales</taxon>
        <taxon>Agaricineae</taxon>
        <taxon>Strophariaceae</taxon>
        <taxon>Hypholoma</taxon>
    </lineage>
</organism>
<dbReference type="Gene3D" id="2.120.10.30">
    <property type="entry name" value="TolB, C-terminal domain"/>
    <property type="match status" value="1"/>
</dbReference>
<evidence type="ECO:0008006" key="11">
    <source>
        <dbReference type="Google" id="ProtNLM"/>
    </source>
</evidence>
<keyword evidence="3 7" id="KW-1015">Disulfide bond</keyword>
<dbReference type="InterPro" id="IPR002640">
    <property type="entry name" value="Arylesterase"/>
</dbReference>
<dbReference type="Proteomes" id="UP000054270">
    <property type="component" value="Unassembled WGS sequence"/>
</dbReference>
<comment type="similarity">
    <text evidence="1">Belongs to the paraoxonase family.</text>
</comment>
<dbReference type="PANTHER" id="PTHR11799">
    <property type="entry name" value="PARAOXONASE"/>
    <property type="match status" value="1"/>
</dbReference>
<comment type="PTM">
    <text evidence="8">Glycosylated.</text>
</comment>
<keyword evidence="6" id="KW-0106">Calcium</keyword>
<dbReference type="PANTHER" id="PTHR11799:SF12">
    <property type="entry name" value="PARAOXONASE-RELATED"/>
    <property type="match status" value="1"/>
</dbReference>
<accession>A0A0D2M9M6</accession>
<feature type="binding site" evidence="6">
    <location>
        <position position="192"/>
    </location>
    <ligand>
        <name>Ca(2+)</name>
        <dbReference type="ChEBI" id="CHEBI:29108"/>
        <label>1</label>
        <note>catalytic</note>
    </ligand>
</feature>
<keyword evidence="10" id="KW-1185">Reference proteome</keyword>
<reference evidence="10" key="1">
    <citation type="submission" date="2014-04" db="EMBL/GenBank/DDBJ databases">
        <title>Evolutionary Origins and Diversification of the Mycorrhizal Mutualists.</title>
        <authorList>
            <consortium name="DOE Joint Genome Institute"/>
            <consortium name="Mycorrhizal Genomics Consortium"/>
            <person name="Kohler A."/>
            <person name="Kuo A."/>
            <person name="Nagy L.G."/>
            <person name="Floudas D."/>
            <person name="Copeland A."/>
            <person name="Barry K.W."/>
            <person name="Cichocki N."/>
            <person name="Veneault-Fourrey C."/>
            <person name="LaButti K."/>
            <person name="Lindquist E.A."/>
            <person name="Lipzen A."/>
            <person name="Lundell T."/>
            <person name="Morin E."/>
            <person name="Murat C."/>
            <person name="Riley R."/>
            <person name="Ohm R."/>
            <person name="Sun H."/>
            <person name="Tunlid A."/>
            <person name="Henrissat B."/>
            <person name="Grigoriev I.V."/>
            <person name="Hibbett D.S."/>
            <person name="Martin F."/>
        </authorList>
    </citation>
    <scope>NUCLEOTIDE SEQUENCE [LARGE SCALE GENOMIC DNA]</scope>
    <source>
        <strain evidence="10">FD-334 SS-4</strain>
    </source>
</reference>
<dbReference type="GO" id="GO:0004064">
    <property type="term" value="F:arylesterase activity"/>
    <property type="evidence" value="ECO:0007669"/>
    <property type="project" value="InterPro"/>
</dbReference>
<evidence type="ECO:0000256" key="7">
    <source>
        <dbReference type="PIRSR" id="PIRSR602640-3"/>
    </source>
</evidence>
<dbReference type="EMBL" id="KN817571">
    <property type="protein sequence ID" value="KJA20033.1"/>
    <property type="molecule type" value="Genomic_DNA"/>
</dbReference>